<dbReference type="EC" id="2.7.1.4" evidence="5"/>
<evidence type="ECO:0000256" key="7">
    <source>
        <dbReference type="SAM" id="Phobius"/>
    </source>
</evidence>
<dbReference type="GO" id="GO:0046872">
    <property type="term" value="F:metal ion binding"/>
    <property type="evidence" value="ECO:0007669"/>
    <property type="project" value="UniProtKB-KW"/>
</dbReference>
<keyword evidence="7" id="KW-0472">Membrane</keyword>
<evidence type="ECO:0000256" key="4">
    <source>
        <dbReference type="ARBA" id="ARBA00022842"/>
    </source>
</evidence>
<proteinExistence type="predicted"/>
<evidence type="ECO:0000256" key="3">
    <source>
        <dbReference type="ARBA" id="ARBA00022833"/>
    </source>
</evidence>
<dbReference type="EMBL" id="HBIU01040289">
    <property type="protein sequence ID" value="CAE0639533.1"/>
    <property type="molecule type" value="Transcribed_RNA"/>
</dbReference>
<sequence length="361" mass="37896">MVKFAAIEGGGTSWRVALVDDDPTNLDAVESAQFITTENPQEVMGEIKNWLRNKTYDALGIATFGPIDAKLGSPTYGQITSTPKPGWTNTEVVGFFWDGKTPMLFDTDVNAPALAEFKYGNPPGTTSCAYITVGTGIGVGLVVNGQPVHGMMHPEAGHVNFRRADGATFKGACPFHGDCVEGIAATPGIAGAKGIPKENLAQLTDDDPVWDEVALALGSLCLNLVLVASPERIVISGGVMNRTVLYAKTRAVFKDLLKDYIKDPLLGKNIDQFIVPSTFGQKAGVVGTLTLAKVAYENAQKATGSSATSLSKEKASSACCAGTKPSVDQVIKKMSPIAIGAAFGALAVIGLSHFMKCPAKK</sequence>
<accession>A0A6T5PDP2</accession>
<keyword evidence="4" id="KW-0460">Magnesium</keyword>
<dbReference type="SUPFAM" id="SSF53067">
    <property type="entry name" value="Actin-like ATPase domain"/>
    <property type="match status" value="1"/>
</dbReference>
<gene>
    <name evidence="8" type="ORF">HAKA00212_LOCUS18348</name>
</gene>
<protein>
    <recommendedName>
        <fullName evidence="5">fructokinase</fullName>
        <ecNumber evidence="5">2.7.1.4</ecNumber>
    </recommendedName>
</protein>
<name>A0A6T5PDP2_HETAK</name>
<dbReference type="CDD" id="cd24067">
    <property type="entry name" value="ASKHA_NBD_ROK_BsFRK-like"/>
    <property type="match status" value="1"/>
</dbReference>
<comment type="cofactor">
    <cofactor evidence="1">
        <name>Mg(2+)</name>
        <dbReference type="ChEBI" id="CHEBI:18420"/>
    </cofactor>
</comment>
<evidence type="ECO:0000256" key="2">
    <source>
        <dbReference type="ARBA" id="ARBA00022723"/>
    </source>
</evidence>
<dbReference type="InterPro" id="IPR049874">
    <property type="entry name" value="ROK_cs"/>
</dbReference>
<comment type="catalytic activity">
    <reaction evidence="6">
        <text>D-fructose + ATP = D-fructose 6-phosphate + ADP + H(+)</text>
        <dbReference type="Rhea" id="RHEA:16125"/>
        <dbReference type="ChEBI" id="CHEBI:15378"/>
        <dbReference type="ChEBI" id="CHEBI:30616"/>
        <dbReference type="ChEBI" id="CHEBI:37721"/>
        <dbReference type="ChEBI" id="CHEBI:61527"/>
        <dbReference type="ChEBI" id="CHEBI:456216"/>
        <dbReference type="EC" id="2.7.1.4"/>
    </reaction>
</comment>
<dbReference type="Pfam" id="PF00480">
    <property type="entry name" value="ROK"/>
    <property type="match status" value="1"/>
</dbReference>
<dbReference type="AlphaFoldDB" id="A0A6T5PDP2"/>
<dbReference type="GO" id="GO:0008865">
    <property type="term" value="F:fructokinase activity"/>
    <property type="evidence" value="ECO:0007669"/>
    <property type="project" value="UniProtKB-EC"/>
</dbReference>
<dbReference type="PANTHER" id="PTHR42742:SF3">
    <property type="entry name" value="FRUCTOKINASE"/>
    <property type="match status" value="1"/>
</dbReference>
<keyword evidence="7" id="KW-1133">Transmembrane helix</keyword>
<dbReference type="InterPro" id="IPR051804">
    <property type="entry name" value="Carb_Metab_Reg_Kinase/Isom"/>
</dbReference>
<organism evidence="8">
    <name type="scientific">Heterosigma akashiwo</name>
    <name type="common">Chromophytic alga</name>
    <name type="synonym">Heterosigma carterae</name>
    <dbReference type="NCBI Taxonomy" id="2829"/>
    <lineage>
        <taxon>Eukaryota</taxon>
        <taxon>Sar</taxon>
        <taxon>Stramenopiles</taxon>
        <taxon>Ochrophyta</taxon>
        <taxon>Raphidophyceae</taxon>
        <taxon>Chattonellales</taxon>
        <taxon>Chattonellaceae</taxon>
        <taxon>Heterosigma</taxon>
    </lineage>
</organism>
<reference evidence="8" key="1">
    <citation type="submission" date="2021-01" db="EMBL/GenBank/DDBJ databases">
        <authorList>
            <person name="Corre E."/>
            <person name="Pelletier E."/>
            <person name="Niang G."/>
            <person name="Scheremetjew M."/>
            <person name="Finn R."/>
            <person name="Kale V."/>
            <person name="Holt S."/>
            <person name="Cochrane G."/>
            <person name="Meng A."/>
            <person name="Brown T."/>
            <person name="Cohen L."/>
        </authorList>
    </citation>
    <scope>NUCLEOTIDE SEQUENCE</scope>
    <source>
        <strain evidence="8">CCMP3107</strain>
    </source>
</reference>
<keyword evidence="2" id="KW-0479">Metal-binding</keyword>
<evidence type="ECO:0000256" key="6">
    <source>
        <dbReference type="ARBA" id="ARBA00048451"/>
    </source>
</evidence>
<evidence type="ECO:0000256" key="5">
    <source>
        <dbReference type="ARBA" id="ARBA00038887"/>
    </source>
</evidence>
<dbReference type="InterPro" id="IPR043129">
    <property type="entry name" value="ATPase_NBD"/>
</dbReference>
<dbReference type="PROSITE" id="PS01125">
    <property type="entry name" value="ROK"/>
    <property type="match status" value="1"/>
</dbReference>
<dbReference type="PANTHER" id="PTHR42742">
    <property type="entry name" value="TRANSCRIPTIONAL REPRESSOR MPRA"/>
    <property type="match status" value="1"/>
</dbReference>
<dbReference type="FunFam" id="3.30.420.40:FF:000136">
    <property type="entry name" value="Putative fructokinase"/>
    <property type="match status" value="1"/>
</dbReference>
<feature type="transmembrane region" description="Helical" evidence="7">
    <location>
        <begin position="334"/>
        <end position="355"/>
    </location>
</feature>
<evidence type="ECO:0000256" key="1">
    <source>
        <dbReference type="ARBA" id="ARBA00001946"/>
    </source>
</evidence>
<keyword evidence="7" id="KW-0812">Transmembrane</keyword>
<dbReference type="Gene3D" id="3.30.420.40">
    <property type="match status" value="2"/>
</dbReference>
<dbReference type="InterPro" id="IPR000600">
    <property type="entry name" value="ROK"/>
</dbReference>
<keyword evidence="3" id="KW-0862">Zinc</keyword>
<evidence type="ECO:0000313" key="8">
    <source>
        <dbReference type="EMBL" id="CAE0639533.1"/>
    </source>
</evidence>